<dbReference type="InterPro" id="IPR006151">
    <property type="entry name" value="Shikm_DH/Glu-tRNA_Rdtase"/>
</dbReference>
<dbReference type="Pfam" id="PF08501">
    <property type="entry name" value="Shikimate_dh_N"/>
    <property type="match status" value="1"/>
</dbReference>
<feature type="domain" description="Quinate/shikimate 5-dehydrogenase/glutamyl-tRNA reductase" evidence="9">
    <location>
        <begin position="113"/>
        <end position="165"/>
    </location>
</feature>
<feature type="binding site" evidence="8">
    <location>
        <position position="213"/>
    </location>
    <ligand>
        <name>NADP(+)</name>
        <dbReference type="ChEBI" id="CHEBI:58349"/>
    </ligand>
</feature>
<dbReference type="SUPFAM" id="SSF51735">
    <property type="entry name" value="NAD(P)-binding Rossmann-fold domains"/>
    <property type="match status" value="1"/>
</dbReference>
<dbReference type="InterPro" id="IPR022893">
    <property type="entry name" value="Shikimate_DH_fam"/>
</dbReference>
<evidence type="ECO:0000256" key="3">
    <source>
        <dbReference type="ARBA" id="ARBA00022605"/>
    </source>
</evidence>
<dbReference type="CDD" id="cd01065">
    <property type="entry name" value="NAD_bind_Shikimate_DH"/>
    <property type="match status" value="1"/>
</dbReference>
<evidence type="ECO:0000259" key="10">
    <source>
        <dbReference type="Pfam" id="PF08501"/>
    </source>
</evidence>
<proteinExistence type="inferred from homology"/>
<comment type="pathway">
    <text evidence="1 8">Metabolic intermediate biosynthesis; chorismate biosynthesis; chorismate from D-erythrose 4-phosphate and phosphoenolpyruvate: step 4/7.</text>
</comment>
<feature type="binding site" evidence="8">
    <location>
        <position position="61"/>
    </location>
    <ligand>
        <name>shikimate</name>
        <dbReference type="ChEBI" id="CHEBI:36208"/>
    </ligand>
</feature>
<comment type="caution">
    <text evidence="8">Lacks conserved residue(s) required for the propagation of feature annotation.</text>
</comment>
<evidence type="ECO:0000256" key="1">
    <source>
        <dbReference type="ARBA" id="ARBA00004871"/>
    </source>
</evidence>
<keyword evidence="13" id="KW-1185">Reference proteome</keyword>
<evidence type="ECO:0000256" key="2">
    <source>
        <dbReference type="ARBA" id="ARBA00012962"/>
    </source>
</evidence>
<feature type="active site" description="Proton acceptor" evidence="8">
    <location>
        <position position="65"/>
    </location>
</feature>
<keyword evidence="4 8" id="KW-0521">NADP</keyword>
<feature type="binding site" evidence="8">
    <location>
        <begin position="14"/>
        <end position="16"/>
    </location>
    <ligand>
        <name>shikimate</name>
        <dbReference type="ChEBI" id="CHEBI:36208"/>
    </ligand>
</feature>
<protein>
    <recommendedName>
        <fullName evidence="2 8">Shikimate dehydrogenase (NADP(+))</fullName>
        <shortName evidence="8">SDH</shortName>
        <ecNumber evidence="2 8">1.1.1.25</ecNumber>
    </recommendedName>
</protein>
<dbReference type="EC" id="1.1.1.25" evidence="2 8"/>
<keyword evidence="5 8" id="KW-0560">Oxidoreductase</keyword>
<dbReference type="EMBL" id="BMGJ01000012">
    <property type="protein sequence ID" value="GGD72108.1"/>
    <property type="molecule type" value="Genomic_DNA"/>
</dbReference>
<name>A0ABQ1RN71_9ALTE</name>
<keyword evidence="6 8" id="KW-0057">Aromatic amino acid biosynthesis</keyword>
<feature type="binding site" evidence="8">
    <location>
        <begin position="125"/>
        <end position="129"/>
    </location>
    <ligand>
        <name>NADP(+)</name>
        <dbReference type="ChEBI" id="CHEBI:58349"/>
    </ligand>
</feature>
<dbReference type="InterPro" id="IPR011342">
    <property type="entry name" value="Shikimate_DH"/>
</dbReference>
<dbReference type="PANTHER" id="PTHR21089:SF1">
    <property type="entry name" value="BIFUNCTIONAL 3-DEHYDROQUINATE DEHYDRATASE_SHIKIMATE DEHYDROGENASE, CHLOROPLASTIC"/>
    <property type="match status" value="1"/>
</dbReference>
<feature type="domain" description="SDH C-terminal" evidence="11">
    <location>
        <begin position="237"/>
        <end position="267"/>
    </location>
</feature>
<comment type="subunit">
    <text evidence="8">Homodimer.</text>
</comment>
<evidence type="ECO:0000256" key="7">
    <source>
        <dbReference type="ARBA" id="ARBA00049442"/>
    </source>
</evidence>
<comment type="catalytic activity">
    <reaction evidence="7 8">
        <text>shikimate + NADP(+) = 3-dehydroshikimate + NADPH + H(+)</text>
        <dbReference type="Rhea" id="RHEA:17737"/>
        <dbReference type="ChEBI" id="CHEBI:15378"/>
        <dbReference type="ChEBI" id="CHEBI:16630"/>
        <dbReference type="ChEBI" id="CHEBI:36208"/>
        <dbReference type="ChEBI" id="CHEBI:57783"/>
        <dbReference type="ChEBI" id="CHEBI:58349"/>
        <dbReference type="EC" id="1.1.1.25"/>
    </reaction>
</comment>
<dbReference type="Pfam" id="PF18317">
    <property type="entry name" value="SDH_C"/>
    <property type="match status" value="1"/>
</dbReference>
<keyword evidence="3 8" id="KW-0028">Amino-acid biosynthesis</keyword>
<dbReference type="NCBIfam" id="TIGR00507">
    <property type="entry name" value="aroE"/>
    <property type="match status" value="1"/>
</dbReference>
<comment type="similarity">
    <text evidence="8">Belongs to the shikimate dehydrogenase family.</text>
</comment>
<evidence type="ECO:0000313" key="12">
    <source>
        <dbReference type="EMBL" id="GGD72108.1"/>
    </source>
</evidence>
<dbReference type="Gene3D" id="3.40.50.720">
    <property type="entry name" value="NAD(P)-binding Rossmann-like Domain"/>
    <property type="match status" value="1"/>
</dbReference>
<evidence type="ECO:0000256" key="5">
    <source>
        <dbReference type="ARBA" id="ARBA00023002"/>
    </source>
</evidence>
<dbReference type="InterPro" id="IPR041121">
    <property type="entry name" value="SDH_C"/>
</dbReference>
<organism evidence="12 13">
    <name type="scientific">Lacimicrobium alkaliphilum</name>
    <dbReference type="NCBI Taxonomy" id="1526571"/>
    <lineage>
        <taxon>Bacteria</taxon>
        <taxon>Pseudomonadati</taxon>
        <taxon>Pseudomonadota</taxon>
        <taxon>Gammaproteobacteria</taxon>
        <taxon>Alteromonadales</taxon>
        <taxon>Alteromonadaceae</taxon>
        <taxon>Lacimicrobium</taxon>
    </lineage>
</organism>
<dbReference type="Proteomes" id="UP000614272">
    <property type="component" value="Unassembled WGS sequence"/>
</dbReference>
<dbReference type="InterPro" id="IPR046346">
    <property type="entry name" value="Aminoacid_DH-like_N_sf"/>
</dbReference>
<dbReference type="InterPro" id="IPR036291">
    <property type="entry name" value="NAD(P)-bd_dom_sf"/>
</dbReference>
<evidence type="ECO:0000256" key="8">
    <source>
        <dbReference type="HAMAP-Rule" id="MF_00222"/>
    </source>
</evidence>
<evidence type="ECO:0000256" key="6">
    <source>
        <dbReference type="ARBA" id="ARBA00023141"/>
    </source>
</evidence>
<dbReference type="InterPro" id="IPR013708">
    <property type="entry name" value="Shikimate_DH-bd_N"/>
</dbReference>
<feature type="binding site" evidence="8">
    <location>
        <begin position="149"/>
        <end position="154"/>
    </location>
    <ligand>
        <name>NADP(+)</name>
        <dbReference type="ChEBI" id="CHEBI:58349"/>
    </ligand>
</feature>
<evidence type="ECO:0000259" key="9">
    <source>
        <dbReference type="Pfam" id="PF01488"/>
    </source>
</evidence>
<feature type="binding site" evidence="8">
    <location>
        <position position="86"/>
    </location>
    <ligand>
        <name>shikimate</name>
        <dbReference type="ChEBI" id="CHEBI:36208"/>
    </ligand>
</feature>
<sequence length="272" mass="29657">MDQYAVFGNPIAHSKSPFIHTMFAQQTGQLLHYEAILTPLKGFKEKVQQFFGQSGRGANITLPFKQQAYELADELSNAAQLAGSVNTLLYDRGRIRGDNTDGVGLVRDLAFHNISLRQKSILLLGAGGAARGAILPILEQQPDSLHIANRTATKAQELARQFADYGNVSGGGLEQIPADNYALIINASSSGLSGDRPQIPQSLINNDSVCYDMVYGKGMTSFNLWAKKSGAARQLDGLGMLVEQAAQSFYLWRGVMPETQAVREALRQHLFN</sequence>
<comment type="caution">
    <text evidence="12">The sequence shown here is derived from an EMBL/GenBank/DDBJ whole genome shotgun (WGS) entry which is preliminary data.</text>
</comment>
<feature type="binding site" evidence="8">
    <location>
        <position position="215"/>
    </location>
    <ligand>
        <name>shikimate</name>
        <dbReference type="ChEBI" id="CHEBI:36208"/>
    </ligand>
</feature>
<dbReference type="PANTHER" id="PTHR21089">
    <property type="entry name" value="SHIKIMATE DEHYDROGENASE"/>
    <property type="match status" value="1"/>
</dbReference>
<dbReference type="SUPFAM" id="SSF53223">
    <property type="entry name" value="Aminoacid dehydrogenase-like, N-terminal domain"/>
    <property type="match status" value="1"/>
</dbReference>
<accession>A0ABQ1RN71</accession>
<feature type="binding site" evidence="8">
    <location>
        <position position="101"/>
    </location>
    <ligand>
        <name>shikimate</name>
        <dbReference type="ChEBI" id="CHEBI:36208"/>
    </ligand>
</feature>
<dbReference type="NCBIfam" id="NF001310">
    <property type="entry name" value="PRK00258.1-2"/>
    <property type="match status" value="1"/>
</dbReference>
<evidence type="ECO:0000313" key="13">
    <source>
        <dbReference type="Proteomes" id="UP000614272"/>
    </source>
</evidence>
<comment type="function">
    <text evidence="8">Involved in the biosynthesis of the chorismate, which leads to the biosynthesis of aromatic amino acids. Catalyzes the reversible NADPH linked reduction of 3-dehydroshikimate (DHSA) to yield shikimate (SA).</text>
</comment>
<dbReference type="RefSeq" id="WP_099035411.1">
    <property type="nucleotide sequence ID" value="NZ_BMGJ01000012.1"/>
</dbReference>
<evidence type="ECO:0000256" key="4">
    <source>
        <dbReference type="ARBA" id="ARBA00022857"/>
    </source>
</evidence>
<feature type="binding site" evidence="8">
    <location>
        <position position="244"/>
    </location>
    <ligand>
        <name>shikimate</name>
        <dbReference type="ChEBI" id="CHEBI:36208"/>
    </ligand>
</feature>
<feature type="domain" description="Shikimate dehydrogenase substrate binding N-terminal" evidence="10">
    <location>
        <begin position="6"/>
        <end position="88"/>
    </location>
</feature>
<feature type="binding site" evidence="8">
    <location>
        <position position="237"/>
    </location>
    <ligand>
        <name>NADP(+)</name>
        <dbReference type="ChEBI" id="CHEBI:58349"/>
    </ligand>
</feature>
<dbReference type="Pfam" id="PF01488">
    <property type="entry name" value="Shikimate_DH"/>
    <property type="match status" value="1"/>
</dbReference>
<reference evidence="13" key="1">
    <citation type="journal article" date="2019" name="Int. J. Syst. Evol. Microbiol.">
        <title>The Global Catalogue of Microorganisms (GCM) 10K type strain sequencing project: providing services to taxonomists for standard genome sequencing and annotation.</title>
        <authorList>
            <consortium name="The Broad Institute Genomics Platform"/>
            <consortium name="The Broad Institute Genome Sequencing Center for Infectious Disease"/>
            <person name="Wu L."/>
            <person name="Ma J."/>
        </authorList>
    </citation>
    <scope>NUCLEOTIDE SEQUENCE [LARGE SCALE GENOMIC DNA]</scope>
    <source>
        <strain evidence="13">CGMCC 1.12923</strain>
    </source>
</reference>
<evidence type="ECO:0000259" key="11">
    <source>
        <dbReference type="Pfam" id="PF18317"/>
    </source>
</evidence>
<dbReference type="HAMAP" id="MF_00222">
    <property type="entry name" value="Shikimate_DH_AroE"/>
    <property type="match status" value="1"/>
</dbReference>
<dbReference type="Gene3D" id="3.40.50.10860">
    <property type="entry name" value="Leucine Dehydrogenase, chain A, domain 1"/>
    <property type="match status" value="1"/>
</dbReference>
<gene>
    <name evidence="8 12" type="primary">aroE</name>
    <name evidence="12" type="ORF">GCM10011357_28910</name>
</gene>